<dbReference type="PANTHER" id="PTHR11207">
    <property type="entry name" value="RIBONUCLEASE III"/>
    <property type="match status" value="1"/>
</dbReference>
<dbReference type="Proteomes" id="UP000091956">
    <property type="component" value="Unassembled WGS sequence"/>
</dbReference>
<dbReference type="GO" id="GO:0003735">
    <property type="term" value="F:structural constituent of ribosome"/>
    <property type="evidence" value="ECO:0007669"/>
    <property type="project" value="TreeGrafter"/>
</dbReference>
<reference evidence="9 10" key="1">
    <citation type="submission" date="2016-03" db="EMBL/GenBank/DDBJ databases">
        <title>Comparative genomics of Pseudogymnoascus destructans, the fungus causing white-nose syndrome of bats.</title>
        <authorList>
            <person name="Palmer J.M."/>
            <person name="Drees K.P."/>
            <person name="Foster J.T."/>
            <person name="Lindner D.L."/>
        </authorList>
    </citation>
    <scope>NUCLEOTIDE SEQUENCE [LARGE SCALE GENOMIC DNA]</scope>
    <source>
        <strain evidence="9 10">UAMH 10579</strain>
    </source>
</reference>
<name>A0A1B8G7A8_9PEZI</name>
<dbReference type="InterPro" id="IPR044444">
    <property type="entry name" value="Ribosomal_mL44_DSRM_metazoa"/>
</dbReference>
<evidence type="ECO:0000313" key="9">
    <source>
        <dbReference type="EMBL" id="OBT91718.1"/>
    </source>
</evidence>
<dbReference type="InterPro" id="IPR044443">
    <property type="entry name" value="Ribosomal_mL44_DSRM_fung"/>
</dbReference>
<evidence type="ECO:0000256" key="4">
    <source>
        <dbReference type="ARBA" id="ARBA00023128"/>
    </source>
</evidence>
<proteinExistence type="inferred from homology"/>
<dbReference type="GO" id="GO:0003725">
    <property type="term" value="F:double-stranded RNA binding"/>
    <property type="evidence" value="ECO:0007669"/>
    <property type="project" value="InterPro"/>
</dbReference>
<evidence type="ECO:0000256" key="5">
    <source>
        <dbReference type="ARBA" id="ARBA00023274"/>
    </source>
</evidence>
<dbReference type="SUPFAM" id="SSF69065">
    <property type="entry name" value="RNase III domain-like"/>
    <property type="match status" value="1"/>
</dbReference>
<dbReference type="GO" id="GO:0006396">
    <property type="term" value="P:RNA processing"/>
    <property type="evidence" value="ECO:0007669"/>
    <property type="project" value="InterPro"/>
</dbReference>
<dbReference type="PROSITE" id="PS50142">
    <property type="entry name" value="RNASE_3_2"/>
    <property type="match status" value="1"/>
</dbReference>
<dbReference type="Pfam" id="PF22892">
    <property type="entry name" value="DSRM_MRPL44"/>
    <property type="match status" value="1"/>
</dbReference>
<dbReference type="InterPro" id="IPR000999">
    <property type="entry name" value="RNase_III_dom"/>
</dbReference>
<feature type="domain" description="RNase III" evidence="8">
    <location>
        <begin position="89"/>
        <end position="266"/>
    </location>
</feature>
<dbReference type="Pfam" id="PF00636">
    <property type="entry name" value="Ribonuclease_3"/>
    <property type="match status" value="1"/>
</dbReference>
<dbReference type="RefSeq" id="XP_018125451.1">
    <property type="nucleotide sequence ID" value="XM_018279663.2"/>
</dbReference>
<evidence type="ECO:0000256" key="2">
    <source>
        <dbReference type="ARBA" id="ARBA00022884"/>
    </source>
</evidence>
<comment type="subcellular location">
    <subcellularLocation>
        <location evidence="1">Mitochondrion</location>
    </subcellularLocation>
</comment>
<keyword evidence="2" id="KW-0694">RNA-binding</keyword>
<keyword evidence="10" id="KW-1185">Reference proteome</keyword>
<evidence type="ECO:0000259" key="8">
    <source>
        <dbReference type="PROSITE" id="PS50142"/>
    </source>
</evidence>
<evidence type="ECO:0000256" key="3">
    <source>
        <dbReference type="ARBA" id="ARBA00022980"/>
    </source>
</evidence>
<keyword evidence="3" id="KW-0689">Ribosomal protein</keyword>
<gene>
    <name evidence="9" type="ORF">VE01_10260</name>
</gene>
<dbReference type="PANTHER" id="PTHR11207:SF32">
    <property type="entry name" value="LARGE RIBOSOMAL SUBUNIT PROTEIN ML44"/>
    <property type="match status" value="1"/>
</dbReference>
<sequence length="399" mass="43030">MKSLRVAEKWTGQLLARRTARPCCIRQQRQQGPQQQLVRGIATTRQLSSAAAAADEVLFEDESLNTLRQAPEESFPSPLPSAAHTSAKLAALHARLGLPAKLPVETLARTLVDPSADQARDFNNASLALVGSSLLSFHVSEWILCTYPRLPMAVLFASMNAYVGPATLCKLAQEWGVESAAAPGSEVDPGLLQFSKLKPGSQLPTATSARPNDDQNYRRGLSSRVVYDDEFGDVVSKFSLAEAQTSEAAHSNFVRALVGAVYMHNGRAAAKAFIRAHVLSRHLAIEKLFVFETATRDLSRLCAREDFEFPVARLLSETGRNSRHPVYVVGIFSGKDKLGEAAGASLGEAKTRAAIAALKAWYMYSPVAGQGMSAPVPSDVEEGGRWEGAHIDMGEIVAC</sequence>
<evidence type="ECO:0000256" key="7">
    <source>
        <dbReference type="ARBA" id="ARBA00035187"/>
    </source>
</evidence>
<dbReference type="AlphaFoldDB" id="A0A1B8G7A8"/>
<dbReference type="GeneID" id="28843646"/>
<evidence type="ECO:0000256" key="1">
    <source>
        <dbReference type="ARBA" id="ARBA00004173"/>
    </source>
</evidence>
<dbReference type="SUPFAM" id="SSF54768">
    <property type="entry name" value="dsRNA-binding domain-like"/>
    <property type="match status" value="1"/>
</dbReference>
<organism evidence="9 10">
    <name type="scientific">Pseudogymnoascus verrucosus</name>
    <dbReference type="NCBI Taxonomy" id="342668"/>
    <lineage>
        <taxon>Eukaryota</taxon>
        <taxon>Fungi</taxon>
        <taxon>Dikarya</taxon>
        <taxon>Ascomycota</taxon>
        <taxon>Pezizomycotina</taxon>
        <taxon>Leotiomycetes</taxon>
        <taxon>Thelebolales</taxon>
        <taxon>Thelebolaceae</taxon>
        <taxon>Pseudogymnoascus</taxon>
    </lineage>
</organism>
<comment type="similarity">
    <text evidence="6">Belongs to the ribonuclease III family. Mitochondrion-specific ribosomal protein mL44 subfamily.</text>
</comment>
<dbReference type="Gene3D" id="1.10.1520.10">
    <property type="entry name" value="Ribonuclease III domain"/>
    <property type="match status" value="1"/>
</dbReference>
<dbReference type="OrthoDB" id="67027at2759"/>
<dbReference type="CDD" id="cd19873">
    <property type="entry name" value="DSRM_MRPL3_like"/>
    <property type="match status" value="1"/>
</dbReference>
<reference evidence="10" key="2">
    <citation type="journal article" date="2018" name="Nat. Commun.">
        <title>Extreme sensitivity to ultraviolet light in the fungal pathogen causing white-nose syndrome of bats.</title>
        <authorList>
            <person name="Palmer J.M."/>
            <person name="Drees K.P."/>
            <person name="Foster J.T."/>
            <person name="Lindner D.L."/>
        </authorList>
    </citation>
    <scope>NUCLEOTIDE SEQUENCE [LARGE SCALE GENOMIC DNA]</scope>
    <source>
        <strain evidence="10">UAMH 10579</strain>
    </source>
</reference>
<accession>A0A1B8G7A8</accession>
<dbReference type="EMBL" id="KV460282">
    <property type="protein sequence ID" value="OBT91718.1"/>
    <property type="molecule type" value="Genomic_DNA"/>
</dbReference>
<evidence type="ECO:0000256" key="6">
    <source>
        <dbReference type="ARBA" id="ARBA00024034"/>
    </source>
</evidence>
<dbReference type="InterPro" id="IPR036389">
    <property type="entry name" value="RNase_III_sf"/>
</dbReference>
<keyword evidence="5" id="KW-0687">Ribonucleoprotein</keyword>
<dbReference type="GO" id="GO:0004525">
    <property type="term" value="F:ribonuclease III activity"/>
    <property type="evidence" value="ECO:0007669"/>
    <property type="project" value="InterPro"/>
</dbReference>
<dbReference type="SMART" id="SM00535">
    <property type="entry name" value="RIBOc"/>
    <property type="match status" value="1"/>
</dbReference>
<dbReference type="Gene3D" id="3.30.160.20">
    <property type="match status" value="1"/>
</dbReference>
<evidence type="ECO:0000313" key="10">
    <source>
        <dbReference type="Proteomes" id="UP000091956"/>
    </source>
</evidence>
<keyword evidence="4" id="KW-0496">Mitochondrion</keyword>
<dbReference type="GO" id="GO:0005739">
    <property type="term" value="C:mitochondrion"/>
    <property type="evidence" value="ECO:0007669"/>
    <property type="project" value="TreeGrafter"/>
</dbReference>
<protein>
    <recommendedName>
        <fullName evidence="7">Large ribosomal subunit protein mL44</fullName>
    </recommendedName>
</protein>
<dbReference type="STRING" id="342668.A0A1B8G7A8"/>